<dbReference type="EMBL" id="AMRK01000001">
    <property type="protein sequence ID" value="EKE74419.1"/>
    <property type="molecule type" value="Genomic_DNA"/>
</dbReference>
<organism evidence="4 5">
    <name type="scientific">Celeribacter baekdonensis B30</name>
    <dbReference type="NCBI Taxonomy" id="1208323"/>
    <lineage>
        <taxon>Bacteria</taxon>
        <taxon>Pseudomonadati</taxon>
        <taxon>Pseudomonadota</taxon>
        <taxon>Alphaproteobacteria</taxon>
        <taxon>Rhodobacterales</taxon>
        <taxon>Roseobacteraceae</taxon>
        <taxon>Celeribacter</taxon>
    </lineage>
</organism>
<feature type="domain" description="SHSP" evidence="3">
    <location>
        <begin position="34"/>
        <end position="149"/>
    </location>
</feature>
<proteinExistence type="inferred from homology"/>
<keyword evidence="4" id="KW-0346">Stress response</keyword>
<reference evidence="4 5" key="1">
    <citation type="submission" date="2012-09" db="EMBL/GenBank/DDBJ databases">
        <title>Celeribacter baekdonensis B30 Genome Sequencing.</title>
        <authorList>
            <person name="Wang W."/>
        </authorList>
    </citation>
    <scope>NUCLEOTIDE SEQUENCE [LARGE SCALE GENOMIC DNA]</scope>
    <source>
        <strain evidence="4 5">B30</strain>
    </source>
</reference>
<evidence type="ECO:0000256" key="1">
    <source>
        <dbReference type="PROSITE-ProRule" id="PRU00285"/>
    </source>
</evidence>
<dbReference type="PROSITE" id="PS01031">
    <property type="entry name" value="SHSP"/>
    <property type="match status" value="1"/>
</dbReference>
<dbReference type="OrthoDB" id="9808910at2"/>
<evidence type="ECO:0000259" key="3">
    <source>
        <dbReference type="PROSITE" id="PS01031"/>
    </source>
</evidence>
<dbReference type="Proteomes" id="UP000006762">
    <property type="component" value="Unassembled WGS sequence"/>
</dbReference>
<dbReference type="AlphaFoldDB" id="K2JVS5"/>
<dbReference type="eggNOG" id="COG0071">
    <property type="taxonomic scope" value="Bacteria"/>
</dbReference>
<dbReference type="SUPFAM" id="SSF49764">
    <property type="entry name" value="HSP20-like chaperones"/>
    <property type="match status" value="1"/>
</dbReference>
<evidence type="ECO:0000313" key="5">
    <source>
        <dbReference type="Proteomes" id="UP000006762"/>
    </source>
</evidence>
<evidence type="ECO:0000313" key="4">
    <source>
        <dbReference type="EMBL" id="EKE74419.1"/>
    </source>
</evidence>
<dbReference type="Gene3D" id="2.60.40.790">
    <property type="match status" value="1"/>
</dbReference>
<dbReference type="STRING" id="1208323.B30_01795"/>
<sequence>MLSLRNEIDRLFDDFGAGLWRQPLSRRVHSLFPASSEWVLQPATELVECDSEYRITTELPGMAAEDIDIKMSDGTITIRGEKSEEKKEEKEDYLVSERHYGEFQRTLSLPSGVDAEAVSTDFANGVLTVTLPKTPEAKQKERKVEVKSAA</sequence>
<gene>
    <name evidence="4" type="ORF">B30_01795</name>
</gene>
<dbReference type="PANTHER" id="PTHR11527">
    <property type="entry name" value="HEAT-SHOCK PROTEIN 20 FAMILY MEMBER"/>
    <property type="match status" value="1"/>
</dbReference>
<evidence type="ECO:0000256" key="2">
    <source>
        <dbReference type="RuleBase" id="RU003616"/>
    </source>
</evidence>
<dbReference type="InterPro" id="IPR031107">
    <property type="entry name" value="Small_HSP"/>
</dbReference>
<dbReference type="InterPro" id="IPR002068">
    <property type="entry name" value="A-crystallin/Hsp20_dom"/>
</dbReference>
<comment type="similarity">
    <text evidence="1 2">Belongs to the small heat shock protein (HSP20) family.</text>
</comment>
<keyword evidence="5" id="KW-1185">Reference proteome</keyword>
<dbReference type="Pfam" id="PF00011">
    <property type="entry name" value="HSP20"/>
    <property type="match status" value="1"/>
</dbReference>
<dbReference type="PATRIC" id="fig|1208323.3.peg.369"/>
<dbReference type="RefSeq" id="WP_009570267.1">
    <property type="nucleotide sequence ID" value="NZ_AMRK01000001.1"/>
</dbReference>
<comment type="caution">
    <text evidence="4">The sequence shown here is derived from an EMBL/GenBank/DDBJ whole genome shotgun (WGS) entry which is preliminary data.</text>
</comment>
<accession>K2JVS5</accession>
<protein>
    <submittedName>
        <fullName evidence="4">HspC2 heat shock protein</fullName>
    </submittedName>
</protein>
<dbReference type="CDD" id="cd06464">
    <property type="entry name" value="ACD_sHsps-like"/>
    <property type="match status" value="1"/>
</dbReference>
<dbReference type="InterPro" id="IPR008978">
    <property type="entry name" value="HSP20-like_chaperone"/>
</dbReference>
<name>K2JVS5_9RHOB</name>